<dbReference type="GeneID" id="28737740"/>
<protein>
    <recommendedName>
        <fullName evidence="2">BRCT domain-containing protein</fullName>
    </recommendedName>
</protein>
<keyword evidence="4" id="KW-1185">Reference proteome</keyword>
<feature type="compositionally biased region" description="Low complexity" evidence="1">
    <location>
        <begin position="281"/>
        <end position="299"/>
    </location>
</feature>
<dbReference type="InterPro" id="IPR001357">
    <property type="entry name" value="BRCT_dom"/>
</dbReference>
<feature type="compositionally biased region" description="Polar residues" evidence="1">
    <location>
        <begin position="309"/>
        <end position="318"/>
    </location>
</feature>
<comment type="caution">
    <text evidence="3">The sequence shown here is derived from an EMBL/GenBank/DDBJ whole genome shotgun (WGS) entry which is preliminary data.</text>
</comment>
<dbReference type="PROSITE" id="PS50172">
    <property type="entry name" value="BRCT"/>
    <property type="match status" value="1"/>
</dbReference>
<evidence type="ECO:0000259" key="2">
    <source>
        <dbReference type="PROSITE" id="PS50172"/>
    </source>
</evidence>
<feature type="compositionally biased region" description="Gly residues" evidence="1">
    <location>
        <begin position="263"/>
        <end position="280"/>
    </location>
</feature>
<accession>A0A0N1HC03</accession>
<reference evidence="3 4" key="1">
    <citation type="submission" date="2015-06" db="EMBL/GenBank/DDBJ databases">
        <title>Draft genome of the ant-associated black yeast Phialophora attae CBS 131958.</title>
        <authorList>
            <person name="Moreno L.F."/>
            <person name="Stielow B.J."/>
            <person name="de Hoog S."/>
            <person name="Vicente V.A."/>
            <person name="Weiss V.A."/>
            <person name="de Vries M."/>
            <person name="Cruz L.M."/>
            <person name="Souza E.M."/>
        </authorList>
    </citation>
    <scope>NUCLEOTIDE SEQUENCE [LARGE SCALE GENOMIC DNA]</scope>
    <source>
        <strain evidence="3 4">CBS 131958</strain>
    </source>
</reference>
<dbReference type="RefSeq" id="XP_018002026.1">
    <property type="nucleotide sequence ID" value="XM_018145860.1"/>
</dbReference>
<dbReference type="AlphaFoldDB" id="A0A0N1HC03"/>
<feature type="compositionally biased region" description="Basic and acidic residues" evidence="1">
    <location>
        <begin position="237"/>
        <end position="247"/>
    </location>
</feature>
<dbReference type="OrthoDB" id="4117455at2759"/>
<sequence>MADFGETEDKPQRNRGIMLSKFTEKCDGDDFQKHFVPIFHRNPATGALDLIVQKFPREALVLFSDLFRADIIRGEKLIELPKHCDEKAIKEILEWIRRCIENKEIVEFDTYDEDDPETLARYIKIIRAAESIEVPARDFQEKIIKRMRKMAKFQREKDRRLSWDLIEDIYRDETAPADLRQVAAATIFFSWWSGHLDSEDTPEEMEVLSELREDYPDFDKDLKAEFEDQKRFIDERKAKRDAEREGADGTGAGWDNAGDDAAAGGGGDWDAGAGAIGGGWDADAGGATTGGTDDWAKAAPVSGDGGWMSTDSTAYDSASGQENIALKKEDVGAVSGHAFESSTDSWADEVNTTSATPAW</sequence>
<feature type="region of interest" description="Disordered" evidence="1">
    <location>
        <begin position="336"/>
        <end position="359"/>
    </location>
</feature>
<dbReference type="EMBL" id="LFJN01000008">
    <property type="protein sequence ID" value="KPI42063.1"/>
    <property type="molecule type" value="Genomic_DNA"/>
</dbReference>
<dbReference type="VEuPathDB" id="FungiDB:AB675_5631"/>
<evidence type="ECO:0000313" key="4">
    <source>
        <dbReference type="Proteomes" id="UP000038010"/>
    </source>
</evidence>
<feature type="domain" description="BRCT" evidence="2">
    <location>
        <begin position="94"/>
        <end position="113"/>
    </location>
</feature>
<name>A0A0N1HC03_9EURO</name>
<feature type="compositionally biased region" description="Low complexity" evidence="1">
    <location>
        <begin position="253"/>
        <end position="262"/>
    </location>
</feature>
<evidence type="ECO:0000256" key="1">
    <source>
        <dbReference type="SAM" id="MobiDB-lite"/>
    </source>
</evidence>
<dbReference type="Proteomes" id="UP000038010">
    <property type="component" value="Unassembled WGS sequence"/>
</dbReference>
<feature type="compositionally biased region" description="Polar residues" evidence="1">
    <location>
        <begin position="340"/>
        <end position="359"/>
    </location>
</feature>
<feature type="region of interest" description="Disordered" evidence="1">
    <location>
        <begin position="237"/>
        <end position="318"/>
    </location>
</feature>
<gene>
    <name evidence="3" type="ORF">AB675_5631</name>
</gene>
<evidence type="ECO:0000313" key="3">
    <source>
        <dbReference type="EMBL" id="KPI42063.1"/>
    </source>
</evidence>
<organism evidence="3 4">
    <name type="scientific">Cyphellophora attinorum</name>
    <dbReference type="NCBI Taxonomy" id="1664694"/>
    <lineage>
        <taxon>Eukaryota</taxon>
        <taxon>Fungi</taxon>
        <taxon>Dikarya</taxon>
        <taxon>Ascomycota</taxon>
        <taxon>Pezizomycotina</taxon>
        <taxon>Eurotiomycetes</taxon>
        <taxon>Chaetothyriomycetidae</taxon>
        <taxon>Chaetothyriales</taxon>
        <taxon>Cyphellophoraceae</taxon>
        <taxon>Cyphellophora</taxon>
    </lineage>
</organism>
<proteinExistence type="predicted"/>